<feature type="domain" description="Aldehyde dehydrogenase" evidence="6">
    <location>
        <begin position="36"/>
        <end position="499"/>
    </location>
</feature>
<dbReference type="AlphaFoldDB" id="A0AA36FZV9"/>
<evidence type="ECO:0000313" key="8">
    <source>
        <dbReference type="Proteomes" id="UP001177023"/>
    </source>
</evidence>
<dbReference type="PROSITE" id="PS00687">
    <property type="entry name" value="ALDEHYDE_DEHYDR_GLU"/>
    <property type="match status" value="1"/>
</dbReference>
<name>A0AA36FZV9_9BILA</name>
<dbReference type="EMBL" id="CATQJA010002614">
    <property type="protein sequence ID" value="CAJ0573116.1"/>
    <property type="molecule type" value="Genomic_DNA"/>
</dbReference>
<reference evidence="7" key="1">
    <citation type="submission" date="2023-06" db="EMBL/GenBank/DDBJ databases">
        <authorList>
            <person name="Delattre M."/>
        </authorList>
    </citation>
    <scope>NUCLEOTIDE SEQUENCE</scope>
    <source>
        <strain evidence="7">AF72</strain>
    </source>
</reference>
<keyword evidence="2 4" id="KW-0560">Oxidoreductase</keyword>
<dbReference type="SUPFAM" id="SSF53720">
    <property type="entry name" value="ALDH-like"/>
    <property type="match status" value="1"/>
</dbReference>
<evidence type="ECO:0000259" key="6">
    <source>
        <dbReference type="Pfam" id="PF00171"/>
    </source>
</evidence>
<dbReference type="Gene3D" id="3.40.309.10">
    <property type="entry name" value="Aldehyde Dehydrogenase, Chain A, domain 2"/>
    <property type="match status" value="1"/>
</dbReference>
<proteinExistence type="inferred from homology"/>
<feature type="region of interest" description="Disordered" evidence="5">
    <location>
        <begin position="1"/>
        <end position="22"/>
    </location>
</feature>
<dbReference type="InterPro" id="IPR016162">
    <property type="entry name" value="Ald_DH_N"/>
</dbReference>
<sequence length="508" mass="55149">MLSRLARQAIRHGSGVPAPSRNIQPKYTQLFINNEFVNAKSGKSFETHDPATGKKIADVAEGDRADVDAAVKAAQQAFRLGSPWRRMDAAQRGVLLNRLADLMERDRQILASLETLDNGKPYSVSYAADLGLSIACMRYYAGWADKNHGKTIPIAGDHFTYTRHEPVGVCGQIIPWNFPLLMQAWKLGPALAMGNTVVMKVAEQTPLSALHVASLIREAGFPEGVVNILSGFGPTAGAAVAQHMGIDKLAFTGSTEIGRLVMKEAANSNIKKVTLELGGKSPNIIFADANLDEAVQQAHHGLFFNQGQCCCAGSRTFVEGKVYDEFVARSKELAQKRVVGDPFDLKTDQGPQIDGNQVNTILKFIEAGKREGAQLVTGGKKFGDKGHYVEPTIFANVKDDMTIAQEEIFGPVMSVIRFDSMEDLVEKANNTIYGLAAAVMTKDIDRALYVANNIRAGSVWVNCYDVFDAAAPFGGYKQSGIGRELGEYGLEAYTEVKTVTIKVPQKNS</sequence>
<evidence type="ECO:0000256" key="5">
    <source>
        <dbReference type="SAM" id="MobiDB-lite"/>
    </source>
</evidence>
<evidence type="ECO:0000256" key="3">
    <source>
        <dbReference type="PROSITE-ProRule" id="PRU10007"/>
    </source>
</evidence>
<dbReference type="FunFam" id="3.40.309.10:FF:000001">
    <property type="entry name" value="Mitochondrial aldehyde dehydrogenase 2"/>
    <property type="match status" value="1"/>
</dbReference>
<dbReference type="InterPro" id="IPR029510">
    <property type="entry name" value="Ald_DH_CS_GLU"/>
</dbReference>
<dbReference type="FunFam" id="3.40.605.10:FF:000026">
    <property type="entry name" value="Aldehyde dehydrogenase, putative"/>
    <property type="match status" value="1"/>
</dbReference>
<dbReference type="InterPro" id="IPR016163">
    <property type="entry name" value="Ald_DH_C"/>
</dbReference>
<dbReference type="InterPro" id="IPR015590">
    <property type="entry name" value="Aldehyde_DH_dom"/>
</dbReference>
<dbReference type="PROSITE" id="PS00070">
    <property type="entry name" value="ALDEHYDE_DEHYDR_CYS"/>
    <property type="match status" value="1"/>
</dbReference>
<dbReference type="Gene3D" id="3.40.605.10">
    <property type="entry name" value="Aldehyde Dehydrogenase, Chain A, domain 1"/>
    <property type="match status" value="1"/>
</dbReference>
<evidence type="ECO:0000256" key="2">
    <source>
        <dbReference type="ARBA" id="ARBA00023002"/>
    </source>
</evidence>
<evidence type="ECO:0000256" key="4">
    <source>
        <dbReference type="RuleBase" id="RU003345"/>
    </source>
</evidence>
<feature type="active site" evidence="3">
    <location>
        <position position="276"/>
    </location>
</feature>
<gene>
    <name evidence="7" type="ORF">MSPICULIGERA_LOCUS11485</name>
</gene>
<feature type="non-terminal residue" evidence="7">
    <location>
        <position position="508"/>
    </location>
</feature>
<dbReference type="InterPro" id="IPR016160">
    <property type="entry name" value="Ald_DH_CS_CYS"/>
</dbReference>
<dbReference type="PANTHER" id="PTHR11699">
    <property type="entry name" value="ALDEHYDE DEHYDROGENASE-RELATED"/>
    <property type="match status" value="1"/>
</dbReference>
<dbReference type="Pfam" id="PF00171">
    <property type="entry name" value="Aldedh"/>
    <property type="match status" value="1"/>
</dbReference>
<dbReference type="FunFam" id="3.40.605.10:FF:000050">
    <property type="entry name" value="Aldehyde dehydrogenase, mitochondrial"/>
    <property type="match status" value="1"/>
</dbReference>
<protein>
    <recommendedName>
        <fullName evidence="6">Aldehyde dehydrogenase domain-containing protein</fullName>
    </recommendedName>
</protein>
<comment type="similarity">
    <text evidence="1 4">Belongs to the aldehyde dehydrogenase family.</text>
</comment>
<dbReference type="InterPro" id="IPR016161">
    <property type="entry name" value="Ald_DH/histidinol_DH"/>
</dbReference>
<comment type="caution">
    <text evidence="7">The sequence shown here is derived from an EMBL/GenBank/DDBJ whole genome shotgun (WGS) entry which is preliminary data.</text>
</comment>
<dbReference type="CDD" id="cd07141">
    <property type="entry name" value="ALDH_F1AB_F2_RALDH1"/>
    <property type="match status" value="1"/>
</dbReference>
<keyword evidence="8" id="KW-1185">Reference proteome</keyword>
<accession>A0AA36FZV9</accession>
<evidence type="ECO:0000256" key="1">
    <source>
        <dbReference type="ARBA" id="ARBA00009986"/>
    </source>
</evidence>
<dbReference type="GO" id="GO:0016620">
    <property type="term" value="F:oxidoreductase activity, acting on the aldehyde or oxo group of donors, NAD or NADP as acceptor"/>
    <property type="evidence" value="ECO:0007669"/>
    <property type="project" value="InterPro"/>
</dbReference>
<dbReference type="Proteomes" id="UP001177023">
    <property type="component" value="Unassembled WGS sequence"/>
</dbReference>
<evidence type="ECO:0000313" key="7">
    <source>
        <dbReference type="EMBL" id="CAJ0573116.1"/>
    </source>
</evidence>
<organism evidence="7 8">
    <name type="scientific">Mesorhabditis spiculigera</name>
    <dbReference type="NCBI Taxonomy" id="96644"/>
    <lineage>
        <taxon>Eukaryota</taxon>
        <taxon>Metazoa</taxon>
        <taxon>Ecdysozoa</taxon>
        <taxon>Nematoda</taxon>
        <taxon>Chromadorea</taxon>
        <taxon>Rhabditida</taxon>
        <taxon>Rhabditina</taxon>
        <taxon>Rhabditomorpha</taxon>
        <taxon>Rhabditoidea</taxon>
        <taxon>Rhabditidae</taxon>
        <taxon>Mesorhabditinae</taxon>
        <taxon>Mesorhabditis</taxon>
    </lineage>
</organism>